<feature type="transmembrane region" description="Helical" evidence="1">
    <location>
        <begin position="249"/>
        <end position="271"/>
    </location>
</feature>
<dbReference type="VEuPathDB" id="PlasmoDB:PVW1_080046100"/>
<keyword evidence="1" id="KW-1133">Transmembrane helix</keyword>
<sequence length="323" mass="37998">MGCPQNNKPESYSFFKNIMVYLDAVKGSENNETPQEVTKECTSMSSNHYKNKNPKIAKSICEQFLKLYKLLNNSVSKPKGDPTYVSVVNFLNYWLNTELKKKMYNENICVKDFCDNLETYSYGIVDIKMHSNDEIYVIKNDDLENMNILYNLYSNYYNVYNGSNIVCTAKDTCLEYSKKCFEEYKKGIIKCEKSESDFCKAIRVFESEYKSLKQQNKSNDDFNSKDLITLPSYEEAFNEYLSELKRRNITIATISIICSIFGIILILFSLYKFTPFGKWLPINKKDQEKRHVMKEKIYNFIDNSNEYSTYNKYTPYRFGYNST</sequence>
<organism evidence="2">
    <name type="scientific">Plasmodium vivax</name>
    <name type="common">malaria parasite P. vivax</name>
    <dbReference type="NCBI Taxonomy" id="5855"/>
    <lineage>
        <taxon>Eukaryota</taxon>
        <taxon>Sar</taxon>
        <taxon>Alveolata</taxon>
        <taxon>Apicomplexa</taxon>
        <taxon>Aconoidasida</taxon>
        <taxon>Haemosporida</taxon>
        <taxon>Plasmodiidae</taxon>
        <taxon>Plasmodium</taxon>
        <taxon>Plasmodium (Plasmodium)</taxon>
    </lineage>
</organism>
<dbReference type="VEuPathDB" id="PlasmoDB:PVP01_0002110"/>
<dbReference type="EMBL" id="FLZR02000004">
    <property type="protein sequence ID" value="VUZ99496.1"/>
    <property type="molecule type" value="Genomic_DNA"/>
</dbReference>
<keyword evidence="1" id="KW-0812">Transmembrane</keyword>
<dbReference type="Proteomes" id="UP000220605">
    <property type="component" value="Unassembled WGS sequence"/>
</dbReference>
<reference evidence="2" key="1">
    <citation type="submission" date="2016-07" db="EMBL/GenBank/DDBJ databases">
        <authorList>
            <consortium name="Pathogen Informatics"/>
        </authorList>
    </citation>
    <scope>NUCLEOTIDE SEQUENCE</scope>
</reference>
<name>A0A565A3X9_PLAVI</name>
<keyword evidence="1" id="KW-0472">Membrane</keyword>
<evidence type="ECO:0000313" key="2">
    <source>
        <dbReference type="EMBL" id="VUZ99496.1"/>
    </source>
</evidence>
<gene>
    <name evidence="2" type="ORF">PVP01_0002110</name>
</gene>
<protein>
    <submittedName>
        <fullName evidence="2">VIR protein</fullName>
    </submittedName>
</protein>
<evidence type="ECO:0000256" key="1">
    <source>
        <dbReference type="SAM" id="Phobius"/>
    </source>
</evidence>
<proteinExistence type="predicted"/>
<dbReference type="OrthoDB" id="10543627at2759"/>
<accession>A0A565A3X9</accession>
<dbReference type="VEuPathDB" id="PlasmoDB:PVPAM_060037500"/>
<dbReference type="AlphaFoldDB" id="A0A565A3X9"/>